<reference evidence="2 3" key="1">
    <citation type="journal article" date="2024" name="G3 (Bethesda)">
        <title>Genome assembly of Hibiscus sabdariffa L. provides insights into metabolisms of medicinal natural products.</title>
        <authorList>
            <person name="Kim T."/>
        </authorList>
    </citation>
    <scope>NUCLEOTIDE SEQUENCE [LARGE SCALE GENOMIC DNA]</scope>
    <source>
        <strain evidence="2">TK-2024</strain>
        <tissue evidence="2">Old leaves</tissue>
    </source>
</reference>
<accession>A0ABR2QYD4</accession>
<feature type="domain" description="RNase H type-1" evidence="1">
    <location>
        <begin position="137"/>
        <end position="220"/>
    </location>
</feature>
<dbReference type="PANTHER" id="PTHR47723:SF19">
    <property type="entry name" value="POLYNUCLEOTIDYL TRANSFERASE, RIBONUCLEASE H-LIKE SUPERFAMILY PROTEIN"/>
    <property type="match status" value="1"/>
</dbReference>
<dbReference type="PANTHER" id="PTHR47723">
    <property type="entry name" value="OS05G0353850 PROTEIN"/>
    <property type="match status" value="1"/>
</dbReference>
<dbReference type="Gene3D" id="3.30.420.10">
    <property type="entry name" value="Ribonuclease H-like superfamily/Ribonuclease H"/>
    <property type="match status" value="1"/>
</dbReference>
<dbReference type="InterPro" id="IPR053151">
    <property type="entry name" value="RNase_H-like"/>
</dbReference>
<dbReference type="InterPro" id="IPR002156">
    <property type="entry name" value="RNaseH_domain"/>
</dbReference>
<name>A0ABR2QYD4_9ROSI</name>
<dbReference type="Pfam" id="PF13456">
    <property type="entry name" value="RVT_3"/>
    <property type="match status" value="1"/>
</dbReference>
<protein>
    <recommendedName>
        <fullName evidence="1">RNase H type-1 domain-containing protein</fullName>
    </recommendedName>
</protein>
<dbReference type="Proteomes" id="UP001396334">
    <property type="component" value="Unassembled WGS sequence"/>
</dbReference>
<keyword evidence="3" id="KW-1185">Reference proteome</keyword>
<evidence type="ECO:0000259" key="1">
    <source>
        <dbReference type="Pfam" id="PF13456"/>
    </source>
</evidence>
<evidence type="ECO:0000313" key="3">
    <source>
        <dbReference type="Proteomes" id="UP001396334"/>
    </source>
</evidence>
<dbReference type="CDD" id="cd06222">
    <property type="entry name" value="RNase_H_like"/>
    <property type="match status" value="1"/>
</dbReference>
<dbReference type="EMBL" id="JBBPBN010000030">
    <property type="protein sequence ID" value="KAK9005628.1"/>
    <property type="molecule type" value="Genomic_DNA"/>
</dbReference>
<dbReference type="SUPFAM" id="SSF53098">
    <property type="entry name" value="Ribonuclease H-like"/>
    <property type="match status" value="1"/>
</dbReference>
<proteinExistence type="predicted"/>
<dbReference type="InterPro" id="IPR012337">
    <property type="entry name" value="RNaseH-like_sf"/>
</dbReference>
<comment type="caution">
    <text evidence="2">The sequence shown here is derived from an EMBL/GenBank/DDBJ whole genome shotgun (WGS) entry which is preliminary data.</text>
</comment>
<dbReference type="InterPro" id="IPR036397">
    <property type="entry name" value="RNaseH_sf"/>
</dbReference>
<organism evidence="2 3">
    <name type="scientific">Hibiscus sabdariffa</name>
    <name type="common">roselle</name>
    <dbReference type="NCBI Taxonomy" id="183260"/>
    <lineage>
        <taxon>Eukaryota</taxon>
        <taxon>Viridiplantae</taxon>
        <taxon>Streptophyta</taxon>
        <taxon>Embryophyta</taxon>
        <taxon>Tracheophyta</taxon>
        <taxon>Spermatophyta</taxon>
        <taxon>Magnoliopsida</taxon>
        <taxon>eudicotyledons</taxon>
        <taxon>Gunneridae</taxon>
        <taxon>Pentapetalae</taxon>
        <taxon>rosids</taxon>
        <taxon>malvids</taxon>
        <taxon>Malvales</taxon>
        <taxon>Malvaceae</taxon>
        <taxon>Malvoideae</taxon>
        <taxon>Hibiscus</taxon>
    </lineage>
</organism>
<gene>
    <name evidence="2" type="ORF">V6N11_043053</name>
</gene>
<evidence type="ECO:0000313" key="2">
    <source>
        <dbReference type="EMBL" id="KAK9005628.1"/>
    </source>
</evidence>
<dbReference type="InterPro" id="IPR044730">
    <property type="entry name" value="RNase_H-like_dom_plant"/>
</dbReference>
<sequence>MGNGEDIDFWKSPWVAAIGSLAHWLLPNDVLPSVFTPLSSMVAPNGDWFWSKFEHLLPLPALLHIAAIKAPVQSAFTNSLGWLPSSDSTEPILVVVRRLVHGYRPAGNLSVEQAVHSRSHGHSRVEVRWTCPTEGICSITEAEIWGVVEGLHHAWRLDLRRVWIELDNANVVKLFERRSVRHGYLSLLHHVDRMLEWDWDVCFSYVLHEANSVVDCLAKYGFIVDRGGQVFSHPPDFALNVYLDACRLLSA</sequence>